<protein>
    <submittedName>
        <fullName evidence="1">YabP family protein</fullName>
    </submittedName>
</protein>
<gene>
    <name evidence="1" type="ORF">CAFE_10270</name>
</gene>
<dbReference type="Gene3D" id="2.60.40.2000">
    <property type="match status" value="1"/>
</dbReference>
<dbReference type="EMBL" id="VWXL01000026">
    <property type="protein sequence ID" value="MVB10344.1"/>
    <property type="molecule type" value="Genomic_DNA"/>
</dbReference>
<accession>A0A6N8HWX6</accession>
<dbReference type="InterPro" id="IPR022476">
    <property type="entry name" value="Spore_YabP/YqfC"/>
</dbReference>
<dbReference type="InterPro" id="IPR012504">
    <property type="entry name" value="Spore_YabP"/>
</dbReference>
<dbReference type="Proteomes" id="UP000469440">
    <property type="component" value="Unassembled WGS sequence"/>
</dbReference>
<evidence type="ECO:0000313" key="2">
    <source>
        <dbReference type="Proteomes" id="UP000469440"/>
    </source>
</evidence>
<evidence type="ECO:0000313" key="1">
    <source>
        <dbReference type="EMBL" id="MVB10344.1"/>
    </source>
</evidence>
<dbReference type="Pfam" id="PF07873">
    <property type="entry name" value="YabP"/>
    <property type="match status" value="1"/>
</dbReference>
<dbReference type="PIRSF" id="PIRSF011576">
    <property type="entry name" value="YabP"/>
    <property type="match status" value="1"/>
</dbReference>
<sequence>MSNRFRIQMKQYEAGGITLAEQKTVKTPHSLILENRRTLTATGVSNVDSFDEQTVVAYTDLGELVIHGVNLHIDKLNIDSGELTLDGEITSMSYTDNRATTGGFFTRLFK</sequence>
<organism evidence="1 2">
    <name type="scientific">Caproicibacter fermentans</name>
    <dbReference type="NCBI Taxonomy" id="2576756"/>
    <lineage>
        <taxon>Bacteria</taxon>
        <taxon>Bacillati</taxon>
        <taxon>Bacillota</taxon>
        <taxon>Clostridia</taxon>
        <taxon>Eubacteriales</taxon>
        <taxon>Acutalibacteraceae</taxon>
        <taxon>Caproicibacter</taxon>
    </lineage>
</organism>
<comment type="caution">
    <text evidence="1">The sequence shown here is derived from an EMBL/GenBank/DDBJ whole genome shotgun (WGS) entry which is preliminary data.</text>
</comment>
<dbReference type="NCBIfam" id="TIGR02892">
    <property type="entry name" value="spore_yabP"/>
    <property type="match status" value="1"/>
</dbReference>
<dbReference type="InterPro" id="IPR038705">
    <property type="entry name" value="YabP_sf"/>
</dbReference>
<name>A0A6N8HWX6_9FIRM</name>
<reference evidence="1 2" key="1">
    <citation type="submission" date="2019-09" db="EMBL/GenBank/DDBJ databases">
        <title>Genome sequence of Clostridium sp. EA1.</title>
        <authorList>
            <person name="Poehlein A."/>
            <person name="Bengelsdorf F.R."/>
            <person name="Daniel R."/>
        </authorList>
    </citation>
    <scope>NUCLEOTIDE SEQUENCE [LARGE SCALE GENOMIC DNA]</scope>
    <source>
        <strain evidence="1 2">EA1</strain>
    </source>
</reference>
<keyword evidence="2" id="KW-1185">Reference proteome</keyword>
<dbReference type="AlphaFoldDB" id="A0A6N8HWX6"/>
<dbReference type="GO" id="GO:0030435">
    <property type="term" value="P:sporulation resulting in formation of a cellular spore"/>
    <property type="evidence" value="ECO:0007669"/>
    <property type="project" value="InterPro"/>
</dbReference>
<proteinExistence type="predicted"/>